<keyword evidence="1" id="KW-0333">Golgi apparatus</keyword>
<keyword evidence="1" id="KW-0337">GPI-anchor biosynthesis</keyword>
<proteinExistence type="inferred from homology"/>
<comment type="subcellular location">
    <subcellularLocation>
        <location evidence="1">Golgi apparatus membrane</location>
        <topology evidence="1">Multi-pass membrane protein</topology>
    </subcellularLocation>
</comment>
<accession>A0AAF3EPF3</accession>
<evidence type="ECO:0000256" key="1">
    <source>
        <dbReference type="RuleBase" id="RU365066"/>
    </source>
</evidence>
<comment type="similarity">
    <text evidence="1">Belongs to the PGAP3 family.</text>
</comment>
<organism evidence="2 3">
    <name type="scientific">Mesorhabditis belari</name>
    <dbReference type="NCBI Taxonomy" id="2138241"/>
    <lineage>
        <taxon>Eukaryota</taxon>
        <taxon>Metazoa</taxon>
        <taxon>Ecdysozoa</taxon>
        <taxon>Nematoda</taxon>
        <taxon>Chromadorea</taxon>
        <taxon>Rhabditida</taxon>
        <taxon>Rhabditina</taxon>
        <taxon>Rhabditomorpha</taxon>
        <taxon>Rhabditoidea</taxon>
        <taxon>Rhabditidae</taxon>
        <taxon>Mesorhabditinae</taxon>
        <taxon>Mesorhabditis</taxon>
    </lineage>
</organism>
<dbReference type="Pfam" id="PF04080">
    <property type="entry name" value="Per1"/>
    <property type="match status" value="1"/>
</dbReference>
<dbReference type="GO" id="GO:0000139">
    <property type="term" value="C:Golgi membrane"/>
    <property type="evidence" value="ECO:0007669"/>
    <property type="project" value="UniProtKB-SubCell"/>
</dbReference>
<sequence length="75" mass="8727">MAARRDPTQDNRHSGTNIGYLLFSRLRHDRGYAVVEMMAWFSSTIFHCVECWVTEWMDYFVVCGLADICVAVLYT</sequence>
<evidence type="ECO:0000313" key="3">
    <source>
        <dbReference type="WBParaSite" id="MBELARI_LOCUS15560"/>
    </source>
</evidence>
<keyword evidence="2" id="KW-1185">Reference proteome</keyword>
<dbReference type="Proteomes" id="UP000887575">
    <property type="component" value="Unassembled WGS sequence"/>
</dbReference>
<dbReference type="GO" id="GO:0006506">
    <property type="term" value="P:GPI anchor biosynthetic process"/>
    <property type="evidence" value="ECO:0007669"/>
    <property type="project" value="UniProtKB-KW"/>
</dbReference>
<reference evidence="3" key="1">
    <citation type="submission" date="2024-02" db="UniProtKB">
        <authorList>
            <consortium name="WormBaseParasite"/>
        </authorList>
    </citation>
    <scope>IDENTIFICATION</scope>
</reference>
<dbReference type="InterPro" id="IPR007217">
    <property type="entry name" value="Per1-like"/>
</dbReference>
<evidence type="ECO:0000313" key="2">
    <source>
        <dbReference type="Proteomes" id="UP000887575"/>
    </source>
</evidence>
<protein>
    <recommendedName>
        <fullName evidence="1">Post-GPI attachment to proteins factor 3</fullName>
    </recommendedName>
</protein>
<dbReference type="AlphaFoldDB" id="A0AAF3EPF3"/>
<comment type="function">
    <text evidence="1">Involved in the lipid remodeling steps of GPI-anchor maturation.</text>
</comment>
<dbReference type="WBParaSite" id="MBELARI_LOCUS15560">
    <property type="protein sequence ID" value="MBELARI_LOCUS15560"/>
    <property type="gene ID" value="MBELARI_LOCUS15560"/>
</dbReference>
<name>A0AAF3EPF3_9BILA</name>